<proteinExistence type="predicted"/>
<dbReference type="Proteomes" id="UP000195814">
    <property type="component" value="Chromosome"/>
</dbReference>
<evidence type="ECO:0000313" key="4">
    <source>
        <dbReference type="Proteomes" id="UP000195814"/>
    </source>
</evidence>
<keyword evidence="3" id="KW-1185">Reference proteome</keyword>
<gene>
    <name evidence="1" type="ORF">A7K98_06570</name>
    <name evidence="2" type="ORF">A7K99_06570</name>
</gene>
<dbReference type="EMBL" id="CP015579">
    <property type="protein sequence ID" value="ARU93473.1"/>
    <property type="molecule type" value="Genomic_DNA"/>
</dbReference>
<sequence length="83" mass="10018">MQKIACYLYDRKRWFFYVEKQAYTHGSDKGIKCKYLFYVTLMLIFCIFSNDDLEQITGESPRLMLLNCRSTMLTNIRRRLKGE</sequence>
<organism evidence="1 4">
    <name type="scientific">Tatumella citrea</name>
    <name type="common">Pantoea citrea</name>
    <dbReference type="NCBI Taxonomy" id="53336"/>
    <lineage>
        <taxon>Bacteria</taxon>
        <taxon>Pseudomonadati</taxon>
        <taxon>Pseudomonadota</taxon>
        <taxon>Gammaproteobacteria</taxon>
        <taxon>Enterobacterales</taxon>
        <taxon>Erwiniaceae</taxon>
        <taxon>Tatumella</taxon>
    </lineage>
</organism>
<reference evidence="3 4" key="1">
    <citation type="submission" date="2016-05" db="EMBL/GenBank/DDBJ databases">
        <title>Complete genome sequence of two 2,5-diketo-D-glunonic acid producing strain Tatumella citrea.</title>
        <authorList>
            <person name="Duan C."/>
            <person name="Yang J."/>
            <person name="Yang S."/>
        </authorList>
    </citation>
    <scope>NUCLEOTIDE SEQUENCE [LARGE SCALE GENOMIC DNA]</scope>
    <source>
        <strain evidence="2 3">ATCC 39140</strain>
        <strain evidence="1 4">DSM 13699</strain>
    </source>
</reference>
<name>A0A1Y0LHD4_TATCI</name>
<evidence type="ECO:0000313" key="1">
    <source>
        <dbReference type="EMBL" id="ARU93473.1"/>
    </source>
</evidence>
<dbReference type="Proteomes" id="UP000195729">
    <property type="component" value="Chromosome"/>
</dbReference>
<dbReference type="AlphaFoldDB" id="A0A1Y0LHD4"/>
<dbReference type="KEGG" id="tci:A7K98_06570"/>
<evidence type="ECO:0000313" key="3">
    <source>
        <dbReference type="Proteomes" id="UP000195729"/>
    </source>
</evidence>
<dbReference type="EMBL" id="CP015581">
    <property type="protein sequence ID" value="ARU97512.1"/>
    <property type="molecule type" value="Genomic_DNA"/>
</dbReference>
<accession>A0A1Y0LHD4</accession>
<evidence type="ECO:0000313" key="2">
    <source>
        <dbReference type="EMBL" id="ARU97512.1"/>
    </source>
</evidence>
<protein>
    <submittedName>
        <fullName evidence="1">Uncharacterized protein</fullName>
    </submittedName>
</protein>